<keyword evidence="2" id="KW-1185">Reference proteome</keyword>
<organism evidence="1 2">
    <name type="scientific">Streptomyces coryli</name>
    <dbReference type="NCBI Taxonomy" id="1128680"/>
    <lineage>
        <taxon>Bacteria</taxon>
        <taxon>Bacillati</taxon>
        <taxon>Actinomycetota</taxon>
        <taxon>Actinomycetes</taxon>
        <taxon>Kitasatosporales</taxon>
        <taxon>Streptomycetaceae</taxon>
        <taxon>Streptomyces</taxon>
    </lineage>
</organism>
<name>A0A6G4TQR3_9ACTN</name>
<evidence type="ECO:0000313" key="1">
    <source>
        <dbReference type="EMBL" id="NGN62349.1"/>
    </source>
</evidence>
<gene>
    <name evidence="1" type="ORF">G5C51_00280</name>
</gene>
<evidence type="ECO:0000313" key="2">
    <source>
        <dbReference type="Proteomes" id="UP000481583"/>
    </source>
</evidence>
<dbReference type="RefSeq" id="WP_165229469.1">
    <property type="nucleotide sequence ID" value="NZ_JAAKZV010000001.1"/>
</dbReference>
<dbReference type="InterPro" id="IPR036412">
    <property type="entry name" value="HAD-like_sf"/>
</dbReference>
<dbReference type="AlphaFoldDB" id="A0A6G4TQR3"/>
<comment type="caution">
    <text evidence="1">The sequence shown here is derived from an EMBL/GenBank/DDBJ whole genome shotgun (WGS) entry which is preliminary data.</text>
</comment>
<accession>A0A6G4TQR3</accession>
<dbReference type="SUPFAM" id="SSF56784">
    <property type="entry name" value="HAD-like"/>
    <property type="match status" value="1"/>
</dbReference>
<reference evidence="1 2" key="1">
    <citation type="submission" date="2020-02" db="EMBL/GenBank/DDBJ databases">
        <title>Whole-genome analyses of novel actinobacteria.</title>
        <authorList>
            <person name="Sahin N."/>
        </authorList>
    </citation>
    <scope>NUCLEOTIDE SEQUENCE [LARGE SCALE GENOMIC DNA]</scope>
    <source>
        <strain evidence="1 2">A7024</strain>
    </source>
</reference>
<proteinExistence type="predicted"/>
<dbReference type="EMBL" id="JAAKZV010000001">
    <property type="protein sequence ID" value="NGN62349.1"/>
    <property type="molecule type" value="Genomic_DNA"/>
</dbReference>
<protein>
    <submittedName>
        <fullName evidence="1">Uncharacterized protein</fullName>
    </submittedName>
</protein>
<dbReference type="Proteomes" id="UP000481583">
    <property type="component" value="Unassembled WGS sequence"/>
</dbReference>
<sequence>MTSHITVHSDAVLVDVDHLADLSPDERTALAAFLAGHTWGALTEQGFADAAGRCAAAGLPAPALLASGTATPDTYAAAADQFGAPVGACAVLTTDPAAAAAALTAGAITLGLGSAGPAELPVAGGAFPLPSLARLTRHGGSPWGMAFAA</sequence>